<evidence type="ECO:0000313" key="4">
    <source>
        <dbReference type="Proteomes" id="UP001217044"/>
    </source>
</evidence>
<gene>
    <name evidence="3" type="ORF">M8445_04930</name>
</gene>
<dbReference type="Gene3D" id="3.30.70.270">
    <property type="match status" value="1"/>
</dbReference>
<dbReference type="InterPro" id="IPR043128">
    <property type="entry name" value="Rev_trsase/Diguanyl_cyclase"/>
</dbReference>
<dbReference type="PROSITE" id="PS50887">
    <property type="entry name" value="GGDEF"/>
    <property type="match status" value="1"/>
</dbReference>
<sequence length="366" mass="39800">MSGPPEQRPTPATPEATLLPPDELRRRAYLLALATGLIVLTLVYAVGQLQGRSDLYTTVFIPALGVMVLFSTGWLLARRSVRIIERAVFVCMNAAHLGQSLEQALRADPVRVAQDDALYWMLVIVCMVAYLIYRNRVAGLYSAAAYTVSCALPLAGLLLSDQGVPAELIRTQLTAGITLLFVHTLSWYRGQFEGQRARLHLAQQLAHTDQLTGLPNRRRLYQNVDDLLGPGAGGAVLLLDLDHFKRVNDQYGHPVGDQVLIRAGQLMTDALGSAGQVGRWGGEEFLAALPAADDTLARQQADRLCRAFDAHDWPGVGRLTVSIGLTVTRPGDTLPALITRADEALYRAKAAGRNGWKADTDPYSPG</sequence>
<dbReference type="RefSeq" id="WP_273990110.1">
    <property type="nucleotide sequence ID" value="NZ_BAABQT010000011.1"/>
</dbReference>
<dbReference type="NCBIfam" id="TIGR00254">
    <property type="entry name" value="GGDEF"/>
    <property type="match status" value="1"/>
</dbReference>
<dbReference type="Proteomes" id="UP001217044">
    <property type="component" value="Chromosome"/>
</dbReference>
<dbReference type="InterPro" id="IPR029787">
    <property type="entry name" value="Nucleotide_cyclase"/>
</dbReference>
<dbReference type="PANTHER" id="PTHR45138">
    <property type="entry name" value="REGULATORY COMPONENTS OF SENSORY TRANSDUCTION SYSTEM"/>
    <property type="match status" value="1"/>
</dbReference>
<dbReference type="InterPro" id="IPR000160">
    <property type="entry name" value="GGDEF_dom"/>
</dbReference>
<reference evidence="3 4" key="1">
    <citation type="submission" date="2022-12" db="EMBL/GenBank/DDBJ databases">
        <title>Genome Sequence of Deinococcus aquaticus Type Strain PB314.</title>
        <authorList>
            <person name="Albert C."/>
            <person name="Hill J."/>
            <person name="Boren L."/>
            <person name="Scholz-Ng S."/>
            <person name="Fatema N."/>
            <person name="Grosso R."/>
            <person name="Soboslay E."/>
            <person name="Tuohy J."/>
        </authorList>
    </citation>
    <scope>NUCLEOTIDE SEQUENCE [LARGE SCALE GENOMIC DNA]</scope>
    <source>
        <strain evidence="3 4">PB-314</strain>
    </source>
</reference>
<dbReference type="SUPFAM" id="SSF55073">
    <property type="entry name" value="Nucleotide cyclase"/>
    <property type="match status" value="1"/>
</dbReference>
<protein>
    <submittedName>
        <fullName evidence="3">GGDEF domain-containing protein</fullName>
    </submittedName>
</protein>
<feature type="transmembrane region" description="Helical" evidence="1">
    <location>
        <begin position="140"/>
        <end position="159"/>
    </location>
</feature>
<feature type="transmembrane region" description="Helical" evidence="1">
    <location>
        <begin position="59"/>
        <end position="77"/>
    </location>
</feature>
<proteinExistence type="predicted"/>
<feature type="transmembrane region" description="Helical" evidence="1">
    <location>
        <begin position="28"/>
        <end position="47"/>
    </location>
</feature>
<keyword evidence="1" id="KW-0812">Transmembrane</keyword>
<feature type="transmembrane region" description="Helical" evidence="1">
    <location>
        <begin position="171"/>
        <end position="188"/>
    </location>
</feature>
<evidence type="ECO:0000259" key="2">
    <source>
        <dbReference type="PROSITE" id="PS50887"/>
    </source>
</evidence>
<name>A0ABY7V6F7_9DEIO</name>
<dbReference type="SMART" id="SM00267">
    <property type="entry name" value="GGDEF"/>
    <property type="match status" value="1"/>
</dbReference>
<dbReference type="InterPro" id="IPR050469">
    <property type="entry name" value="Diguanylate_Cyclase"/>
</dbReference>
<dbReference type="CDD" id="cd01949">
    <property type="entry name" value="GGDEF"/>
    <property type="match status" value="1"/>
</dbReference>
<accession>A0ABY7V6F7</accession>
<dbReference type="EMBL" id="CP115165">
    <property type="protein sequence ID" value="WDA59561.1"/>
    <property type="molecule type" value="Genomic_DNA"/>
</dbReference>
<keyword evidence="1" id="KW-1133">Transmembrane helix</keyword>
<dbReference type="Pfam" id="PF00990">
    <property type="entry name" value="GGDEF"/>
    <property type="match status" value="1"/>
</dbReference>
<organism evidence="3 4">
    <name type="scientific">Deinococcus aquaticus</name>
    <dbReference type="NCBI Taxonomy" id="328692"/>
    <lineage>
        <taxon>Bacteria</taxon>
        <taxon>Thermotogati</taxon>
        <taxon>Deinococcota</taxon>
        <taxon>Deinococci</taxon>
        <taxon>Deinococcales</taxon>
        <taxon>Deinococcaceae</taxon>
        <taxon>Deinococcus</taxon>
    </lineage>
</organism>
<evidence type="ECO:0000313" key="3">
    <source>
        <dbReference type="EMBL" id="WDA59561.1"/>
    </source>
</evidence>
<feature type="domain" description="GGDEF" evidence="2">
    <location>
        <begin position="232"/>
        <end position="361"/>
    </location>
</feature>
<keyword evidence="4" id="KW-1185">Reference proteome</keyword>
<dbReference type="PANTHER" id="PTHR45138:SF9">
    <property type="entry name" value="DIGUANYLATE CYCLASE DGCM-RELATED"/>
    <property type="match status" value="1"/>
</dbReference>
<keyword evidence="1" id="KW-0472">Membrane</keyword>
<evidence type="ECO:0000256" key="1">
    <source>
        <dbReference type="SAM" id="Phobius"/>
    </source>
</evidence>